<name>A0A1D3CXU2_9EIME</name>
<dbReference type="AlphaFoldDB" id="A0A1D3CXU2"/>
<protein>
    <submittedName>
        <fullName evidence="2">Uncharacterized protein</fullName>
    </submittedName>
</protein>
<dbReference type="EMBL" id="JROU02001552">
    <property type="protein sequence ID" value="OEH76015.1"/>
    <property type="molecule type" value="Genomic_DNA"/>
</dbReference>
<dbReference type="Proteomes" id="UP000095192">
    <property type="component" value="Unassembled WGS sequence"/>
</dbReference>
<reference evidence="2 3" key="1">
    <citation type="journal article" date="2016" name="BMC Genomics">
        <title>Comparative genomics reveals Cyclospora cayetanensis possesses coccidia-like metabolism and invasion components but unique surface antigens.</title>
        <authorList>
            <person name="Liu S."/>
            <person name="Wang L."/>
            <person name="Zheng H."/>
            <person name="Xu Z."/>
            <person name="Roellig D.M."/>
            <person name="Li N."/>
            <person name="Frace M.A."/>
            <person name="Tang K."/>
            <person name="Arrowood M.J."/>
            <person name="Moss D.M."/>
            <person name="Zhang L."/>
            <person name="Feng Y."/>
            <person name="Xiao L."/>
        </authorList>
    </citation>
    <scope>NUCLEOTIDE SEQUENCE [LARGE SCALE GENOMIC DNA]</scope>
    <source>
        <strain evidence="2 3">CHN_HEN01</strain>
    </source>
</reference>
<comment type="caution">
    <text evidence="2">The sequence shown here is derived from an EMBL/GenBank/DDBJ whole genome shotgun (WGS) entry which is preliminary data.</text>
</comment>
<accession>A0A1D3CXU2</accession>
<feature type="transmembrane region" description="Helical" evidence="1">
    <location>
        <begin position="30"/>
        <end position="48"/>
    </location>
</feature>
<evidence type="ECO:0000313" key="2">
    <source>
        <dbReference type="EMBL" id="OEH76015.1"/>
    </source>
</evidence>
<dbReference type="VEuPathDB" id="ToxoDB:cyc_07638"/>
<sequence length="66" mass="7316">MVMVVVVVIVIAVVVVVVLLQELQKREMLPWLYGVWSGVCVCALHAIVEVARTSGILLDAEKRHAY</sequence>
<proteinExistence type="predicted"/>
<organism evidence="2 3">
    <name type="scientific">Cyclospora cayetanensis</name>
    <dbReference type="NCBI Taxonomy" id="88456"/>
    <lineage>
        <taxon>Eukaryota</taxon>
        <taxon>Sar</taxon>
        <taxon>Alveolata</taxon>
        <taxon>Apicomplexa</taxon>
        <taxon>Conoidasida</taxon>
        <taxon>Coccidia</taxon>
        <taxon>Eucoccidiorida</taxon>
        <taxon>Eimeriorina</taxon>
        <taxon>Eimeriidae</taxon>
        <taxon>Cyclospora</taxon>
    </lineage>
</organism>
<dbReference type="InParanoid" id="A0A1D3CXU2"/>
<evidence type="ECO:0000256" key="1">
    <source>
        <dbReference type="SAM" id="Phobius"/>
    </source>
</evidence>
<keyword evidence="1" id="KW-1133">Transmembrane helix</keyword>
<keyword evidence="3" id="KW-1185">Reference proteome</keyword>
<keyword evidence="1" id="KW-0812">Transmembrane</keyword>
<keyword evidence="1" id="KW-0472">Membrane</keyword>
<gene>
    <name evidence="2" type="ORF">cyc_07638</name>
</gene>
<evidence type="ECO:0000313" key="3">
    <source>
        <dbReference type="Proteomes" id="UP000095192"/>
    </source>
</evidence>